<dbReference type="InterPro" id="IPR029044">
    <property type="entry name" value="Nucleotide-diphossugar_trans"/>
</dbReference>
<dbReference type="Proteomes" id="UP000249638">
    <property type="component" value="Unassembled WGS sequence"/>
</dbReference>
<dbReference type="Gene3D" id="3.90.550.10">
    <property type="entry name" value="Spore Coat Polysaccharide Biosynthesis Protein SpsA, Chain A"/>
    <property type="match status" value="1"/>
</dbReference>
<sequence length="784" mass="89848">MKNKMMRVRETRPLLTVIIPFRADPKLPYLMARLEDQCSSFKRRDDVEFMVVDSGSPIEYRDPCHIICKRHGIRYLYHDSEGSVFSIGAARDYGASFAEGRAITFLDVDLRVAADFWDRLLILMKSYGISKYKKRFLAIPCLYLTADGTEEFEASDPNVRALDFYLRWMHGDSGAVQNLAPCSSVMIVDRLHYLSVGGHRPEFRGHGYEDFELYHRLSSELGQIPRPDDYYHDSKSWDIATYRGFRSQFSLFGRPALLANLMVFHLWHPRPKSSSFYGRMAENREIWLDFFKDFDKTRFHPEPIIDSSALSKKVLFFGKQNTNAARVLKDIIPLLGQLMYMSEYDLIDQDGLVDEVAFKKLIEGHGIGSVLFANPYGNPARLQAYEWCRRNDFPYLVFERGAFPDSWFLDPRGFNADSESYRRELWDMALTEHESESIKAYVERLLTDAPALESQGSRLGGEGLGSRLGIGGKKVLFVPLQRPSDTVIQHLRGNLPSYDAFIEFIDEAAGLLKRAGWVVLCKKHPLETEAPELKNALYVPNETNFLDLLELSDRVALINSGVGLYAMAMGKPCYIFGKAFYSIPGVNREIASLDVDGFFSDVTLESSVNMELAYRFLYYLVFKFYSFGVPRTALRKERDGSMRNLTVALDFYKLRVPGVKEISYDWDHYPMISTSAPIFERYQLFLHEKRRKISKAAPVSIAHTPASKIAPSAVSKIENKDRAIAISKAVIVNRKTNLSERERRAAKLAKLRRDPHAFFRDSRIAALRPLKIFWRNKQAATIVK</sequence>
<accession>A0A2W7NTJ0</accession>
<evidence type="ECO:0000313" key="3">
    <source>
        <dbReference type="Proteomes" id="UP000249638"/>
    </source>
</evidence>
<dbReference type="GO" id="GO:0000271">
    <property type="term" value="P:polysaccharide biosynthetic process"/>
    <property type="evidence" value="ECO:0007669"/>
    <property type="project" value="InterPro"/>
</dbReference>
<feature type="domain" description="Glycosyltransferase 2-like prokaryotic type" evidence="1">
    <location>
        <begin position="16"/>
        <end position="292"/>
    </location>
</feature>
<dbReference type="SUPFAM" id="SSF53448">
    <property type="entry name" value="Nucleotide-diphospho-sugar transferases"/>
    <property type="match status" value="1"/>
</dbReference>
<comment type="caution">
    <text evidence="2">The sequence shown here is derived from an EMBL/GenBank/DDBJ whole genome shotgun (WGS) entry which is preliminary data.</text>
</comment>
<dbReference type="InterPro" id="IPR019290">
    <property type="entry name" value="GlycosylTrfase-like_prok"/>
</dbReference>
<evidence type="ECO:0000259" key="1">
    <source>
        <dbReference type="Pfam" id="PF10111"/>
    </source>
</evidence>
<organism evidence="2 3">
    <name type="scientific">Cupriavidus phytorum</name>
    <dbReference type="NCBI Taxonomy" id="3024399"/>
    <lineage>
        <taxon>Bacteria</taxon>
        <taxon>Pseudomonadati</taxon>
        <taxon>Pseudomonadota</taxon>
        <taxon>Betaproteobacteria</taxon>
        <taxon>Burkholderiales</taxon>
        <taxon>Burkholderiaceae</taxon>
        <taxon>Cupriavidus</taxon>
    </lineage>
</organism>
<gene>
    <name evidence="2" type="ORF">C7416_10722</name>
</gene>
<dbReference type="GO" id="GO:0016740">
    <property type="term" value="F:transferase activity"/>
    <property type="evidence" value="ECO:0007669"/>
    <property type="project" value="UniProtKB-KW"/>
</dbReference>
<name>A0A2W7NTJ0_9BURK</name>
<reference evidence="2" key="1">
    <citation type="submission" date="2018-06" db="EMBL/GenBank/DDBJ databases">
        <title>Genomic Encyclopedia of Type Strains, Phase IV (KMG-V): Genome sequencing to study the core and pangenomes of soil and plant-associated prokaryotes.</title>
        <authorList>
            <person name="Whitman W."/>
        </authorList>
    </citation>
    <scope>NUCLEOTIDE SEQUENCE [LARGE SCALE GENOMIC DNA]</scope>
    <source>
        <strain evidence="2">MLR2-44</strain>
    </source>
</reference>
<dbReference type="AlphaFoldDB" id="A0A2W7NTJ0"/>
<keyword evidence="3" id="KW-1185">Reference proteome</keyword>
<protein>
    <submittedName>
        <fullName evidence="2">Glycosyltransferase involved in capsule biosynthesis</fullName>
    </submittedName>
</protein>
<evidence type="ECO:0000313" key="2">
    <source>
        <dbReference type="EMBL" id="PZX25952.1"/>
    </source>
</evidence>
<dbReference type="GO" id="GO:0015774">
    <property type="term" value="P:polysaccharide transport"/>
    <property type="evidence" value="ECO:0007669"/>
    <property type="project" value="InterPro"/>
</dbReference>
<proteinExistence type="predicted"/>
<dbReference type="InterPro" id="IPR007833">
    <property type="entry name" value="Capsule_polysaccharide_synth"/>
</dbReference>
<dbReference type="Pfam" id="PF10111">
    <property type="entry name" value="Glyco_tranf_2_2"/>
    <property type="match status" value="1"/>
</dbReference>
<dbReference type="Pfam" id="PF05159">
    <property type="entry name" value="Capsule_synth"/>
    <property type="match status" value="1"/>
</dbReference>
<dbReference type="EMBL" id="QKZN01000007">
    <property type="protein sequence ID" value="PZX25952.1"/>
    <property type="molecule type" value="Genomic_DNA"/>
</dbReference>
<dbReference type="CDD" id="cd00761">
    <property type="entry name" value="Glyco_tranf_GTA_type"/>
    <property type="match status" value="1"/>
</dbReference>